<evidence type="ECO:0000313" key="3">
    <source>
        <dbReference type="Proteomes" id="UP000646053"/>
    </source>
</evidence>
<evidence type="ECO:0000259" key="1">
    <source>
        <dbReference type="Pfam" id="PF13614"/>
    </source>
</evidence>
<dbReference type="EMBL" id="WVIE01000013">
    <property type="protein sequence ID" value="NDJ18109.1"/>
    <property type="molecule type" value="Genomic_DNA"/>
</dbReference>
<keyword evidence="3" id="KW-1185">Reference proteome</keyword>
<dbReference type="AlphaFoldDB" id="A0A8J8CIY8"/>
<dbReference type="CDD" id="cd02042">
    <property type="entry name" value="ParAB_family"/>
    <property type="match status" value="1"/>
</dbReference>
<dbReference type="Proteomes" id="UP000646053">
    <property type="component" value="Unassembled WGS sequence"/>
</dbReference>
<name>A0A8J8CIY8_9CYAN</name>
<dbReference type="InterPro" id="IPR025669">
    <property type="entry name" value="AAA_dom"/>
</dbReference>
<dbReference type="PANTHER" id="PTHR13696:SF52">
    <property type="entry name" value="PARA FAMILY PROTEIN CT_582"/>
    <property type="match status" value="1"/>
</dbReference>
<dbReference type="Gene3D" id="3.40.50.300">
    <property type="entry name" value="P-loop containing nucleotide triphosphate hydrolases"/>
    <property type="match status" value="1"/>
</dbReference>
<dbReference type="PANTHER" id="PTHR13696">
    <property type="entry name" value="P-LOOP CONTAINING NUCLEOSIDE TRIPHOSPHATE HYDROLASE"/>
    <property type="match status" value="1"/>
</dbReference>
<accession>A0A8J8CIY8</accession>
<dbReference type="Pfam" id="PF13614">
    <property type="entry name" value="AAA_31"/>
    <property type="match status" value="1"/>
</dbReference>
<gene>
    <name evidence="2" type="ORF">GS601_12555</name>
</gene>
<dbReference type="InterPro" id="IPR027417">
    <property type="entry name" value="P-loop_NTPase"/>
</dbReference>
<comment type="caution">
    <text evidence="2">The sequence shown here is derived from an EMBL/GenBank/DDBJ whole genome shotgun (WGS) entry which is preliminary data.</text>
</comment>
<evidence type="ECO:0000313" key="2">
    <source>
        <dbReference type="EMBL" id="NDJ18109.1"/>
    </source>
</evidence>
<proteinExistence type="predicted"/>
<dbReference type="SUPFAM" id="SSF52540">
    <property type="entry name" value="P-loop containing nucleoside triphosphate hydrolases"/>
    <property type="match status" value="1"/>
</dbReference>
<feature type="domain" description="AAA" evidence="1">
    <location>
        <begin position="3"/>
        <end position="204"/>
    </location>
</feature>
<dbReference type="RefSeq" id="WP_162423636.1">
    <property type="nucleotide sequence ID" value="NZ_WVIE01000013.1"/>
</dbReference>
<organism evidence="2 3">
    <name type="scientific">Myxacorys almedinensis A</name>
    <dbReference type="NCBI Taxonomy" id="2690445"/>
    <lineage>
        <taxon>Bacteria</taxon>
        <taxon>Bacillati</taxon>
        <taxon>Cyanobacteriota</taxon>
        <taxon>Cyanophyceae</taxon>
        <taxon>Leptolyngbyales</taxon>
        <taxon>Leptolyngbyaceae</taxon>
        <taxon>Myxacorys</taxon>
        <taxon>Myxacorys almedinensis</taxon>
    </lineage>
</organism>
<dbReference type="InterPro" id="IPR050678">
    <property type="entry name" value="DNA_Partitioning_ATPase"/>
</dbReference>
<protein>
    <submittedName>
        <fullName evidence="2">AAA family ATPase</fullName>
    </submittedName>
</protein>
<sequence length="314" mass="34802">MAHIIATANMKGGVGKTTLTVNLAACLAKHHQKRVLIVDLDTQISATLSLMTPADFAKLRGDKRTLRNLVKRAILSDKDLPNVVPEAIRAYVSNVKGLDLLPGDIELYDEFLVSDMLHRTAVQTGAADFEQVWNDFEKNLIRKILQPIAKDYDLIILDCAPGYNLLTRSGLLASNFYFIPARPEPLSLIGIQLLERRISKLKELHRTEAGLLDIELLGIAFTLSGNLFSSRYHGQVMKRLNEDFSEAKLFKTRIPVDVNVSKAVDAFTPVVLSNPGTAGAKAFNLLSQEFLQKLSAATKVERPENKYAFTALDD</sequence>
<reference evidence="2" key="1">
    <citation type="submission" date="2019-12" db="EMBL/GenBank/DDBJ databases">
        <title>High-Quality draft genome sequences of three cyanobacteria isolated from the limestone walls of the Old Cathedral of Coimbra.</title>
        <authorList>
            <person name="Tiago I."/>
            <person name="Soares F."/>
            <person name="Portugal A."/>
        </authorList>
    </citation>
    <scope>NUCLEOTIDE SEQUENCE</scope>
    <source>
        <strain evidence="2">A</strain>
    </source>
</reference>